<dbReference type="AlphaFoldDB" id="A0AAN9JHN3"/>
<reference evidence="1 2" key="1">
    <citation type="submission" date="2024-01" db="EMBL/GenBank/DDBJ databases">
        <title>The genomes of 5 underutilized Papilionoideae crops provide insights into root nodulation and disease resistanc.</title>
        <authorList>
            <person name="Jiang F."/>
        </authorList>
    </citation>
    <scope>NUCLEOTIDE SEQUENCE [LARGE SCALE GENOMIC DNA]</scope>
    <source>
        <strain evidence="1">LVBAO_FW01</strain>
        <tissue evidence="1">Leaves</tissue>
    </source>
</reference>
<protein>
    <submittedName>
        <fullName evidence="1">Uncharacterized protein</fullName>
    </submittedName>
</protein>
<dbReference type="Proteomes" id="UP001367508">
    <property type="component" value="Unassembled WGS sequence"/>
</dbReference>
<accession>A0AAN9JHN3</accession>
<organism evidence="1 2">
    <name type="scientific">Canavalia gladiata</name>
    <name type="common">Sword bean</name>
    <name type="synonym">Dolichos gladiatus</name>
    <dbReference type="NCBI Taxonomy" id="3824"/>
    <lineage>
        <taxon>Eukaryota</taxon>
        <taxon>Viridiplantae</taxon>
        <taxon>Streptophyta</taxon>
        <taxon>Embryophyta</taxon>
        <taxon>Tracheophyta</taxon>
        <taxon>Spermatophyta</taxon>
        <taxon>Magnoliopsida</taxon>
        <taxon>eudicotyledons</taxon>
        <taxon>Gunneridae</taxon>
        <taxon>Pentapetalae</taxon>
        <taxon>rosids</taxon>
        <taxon>fabids</taxon>
        <taxon>Fabales</taxon>
        <taxon>Fabaceae</taxon>
        <taxon>Papilionoideae</taxon>
        <taxon>50 kb inversion clade</taxon>
        <taxon>NPAAA clade</taxon>
        <taxon>indigoferoid/millettioid clade</taxon>
        <taxon>Phaseoleae</taxon>
        <taxon>Canavalia</taxon>
    </lineage>
</organism>
<comment type="caution">
    <text evidence="1">The sequence shown here is derived from an EMBL/GenBank/DDBJ whole genome shotgun (WGS) entry which is preliminary data.</text>
</comment>
<gene>
    <name evidence="1" type="ORF">VNO77_46178</name>
</gene>
<keyword evidence="2" id="KW-1185">Reference proteome</keyword>
<name>A0AAN9JHN3_CANGL</name>
<evidence type="ECO:0000313" key="1">
    <source>
        <dbReference type="EMBL" id="KAK7299018.1"/>
    </source>
</evidence>
<proteinExistence type="predicted"/>
<sequence length="130" mass="14164">MLGIDCSEKPLLAKKQEFRCGSQILIQSELLSHSSNSSWVISDRILPGVGALMPRIRCLKGGGQDLRQLDASSFGLANGRQMLAFHLKRRRGPHRDLPGLASQSIQQSTDCPSLHANASHFGSGARIFRA</sequence>
<dbReference type="EMBL" id="JAYMYQ010000022">
    <property type="protein sequence ID" value="KAK7299018.1"/>
    <property type="molecule type" value="Genomic_DNA"/>
</dbReference>
<evidence type="ECO:0000313" key="2">
    <source>
        <dbReference type="Proteomes" id="UP001367508"/>
    </source>
</evidence>